<dbReference type="PANTHER" id="PTHR46082:SF11">
    <property type="entry name" value="AAA+ ATPASE DOMAIN-CONTAINING PROTEIN-RELATED"/>
    <property type="match status" value="1"/>
</dbReference>
<feature type="domain" description="Nucleoside phosphorylase" evidence="2">
    <location>
        <begin position="238"/>
        <end position="316"/>
    </location>
</feature>
<dbReference type="EMBL" id="LVVK01000018">
    <property type="protein sequence ID" value="OPB39839.1"/>
    <property type="molecule type" value="Genomic_DNA"/>
</dbReference>
<evidence type="ECO:0000259" key="2">
    <source>
        <dbReference type="Pfam" id="PF01048"/>
    </source>
</evidence>
<evidence type="ECO:0000313" key="3">
    <source>
        <dbReference type="EMBL" id="OPB39839.1"/>
    </source>
</evidence>
<feature type="compositionally biased region" description="Pro residues" evidence="1">
    <location>
        <begin position="345"/>
        <end position="365"/>
    </location>
</feature>
<dbReference type="OrthoDB" id="194358at2759"/>
<dbReference type="GO" id="GO:0003824">
    <property type="term" value="F:catalytic activity"/>
    <property type="evidence" value="ECO:0007669"/>
    <property type="project" value="InterPro"/>
</dbReference>
<dbReference type="Pfam" id="PF01048">
    <property type="entry name" value="PNP_UDP_1"/>
    <property type="match status" value="1"/>
</dbReference>
<feature type="compositionally biased region" description="Polar residues" evidence="1">
    <location>
        <begin position="369"/>
        <end position="387"/>
    </location>
</feature>
<organism evidence="3 4">
    <name type="scientific">Trichoderma guizhouense</name>
    <dbReference type="NCBI Taxonomy" id="1491466"/>
    <lineage>
        <taxon>Eukaryota</taxon>
        <taxon>Fungi</taxon>
        <taxon>Dikarya</taxon>
        <taxon>Ascomycota</taxon>
        <taxon>Pezizomycotina</taxon>
        <taxon>Sordariomycetes</taxon>
        <taxon>Hypocreomycetidae</taxon>
        <taxon>Hypocreales</taxon>
        <taxon>Hypocreaceae</taxon>
        <taxon>Trichoderma</taxon>
    </lineage>
</organism>
<dbReference type="PANTHER" id="PTHR46082">
    <property type="entry name" value="ATP/GTP-BINDING PROTEIN-RELATED"/>
    <property type="match status" value="1"/>
</dbReference>
<dbReference type="InterPro" id="IPR053137">
    <property type="entry name" value="NLR-like"/>
</dbReference>
<sequence length="574" mass="61402">MSATPPPNRSYSRDSYTIAWISALPHEQTAAIGMLDNQHARPHDFIQPPNDSNSYSWGDINSFNIVIASLPAGEYGTASAAGTAVTTLLSFPQVRFGLMVGIGAGVPRPGRDVRLGDIVVSRPEGTSGGVVQYDFGKALQGGEFRRTGFLNSPPRVLRSAVTNLQARHGLQEPQVPQYLAQMVSRFPRLGQPNNGGPSYTYQGVGNDRLFNATYPHEGGDDCSNCDPTQLQGRVKRDSKDPVIHYGVIASGNMLIRDPKVRAEMVQRTGEDCICFEMEAAGLMNQFPCLVIRGICDYADSHKNDQWQRYAAATAAAYTKELIGLLPPQAVAETDTAAGVVNPGQNPTPTPTPVPNPTPTPIPTINPSPGQTTPAQTPNPGQTPSNGDIRQLRDDVAGLSRQMNTVIQMLQSSPPGNSGSGSGGAGSSGGASGGASGGSAPGEGTSGGPGGTHVPGNRWYGFALAEQVEAAQRRNPDGFKDDLVSAIAYMGESVFNWRADQNSQVAQFFSTHSIRLRFSADEPASTDEPLKGLPISSPRRLEFVCRSYRFFGGMNEHFCRVFTLWRIAVEFMGME</sequence>
<dbReference type="Gene3D" id="3.40.50.1580">
    <property type="entry name" value="Nucleoside phosphorylase domain"/>
    <property type="match status" value="1"/>
</dbReference>
<dbReference type="Proteomes" id="UP000191004">
    <property type="component" value="Unassembled WGS sequence"/>
</dbReference>
<name>A0A1T3CFH1_9HYPO</name>
<dbReference type="InterPro" id="IPR035994">
    <property type="entry name" value="Nucleoside_phosphorylase_sf"/>
</dbReference>
<gene>
    <name evidence="3" type="ORF">A0O28_0096860</name>
</gene>
<feature type="compositionally biased region" description="Gly residues" evidence="1">
    <location>
        <begin position="417"/>
        <end position="452"/>
    </location>
</feature>
<comment type="caution">
    <text evidence="3">The sequence shown here is derived from an EMBL/GenBank/DDBJ whole genome shotgun (WGS) entry which is preliminary data.</text>
</comment>
<dbReference type="GO" id="GO:0009116">
    <property type="term" value="P:nucleoside metabolic process"/>
    <property type="evidence" value="ECO:0007669"/>
    <property type="project" value="InterPro"/>
</dbReference>
<feature type="region of interest" description="Disordered" evidence="1">
    <location>
        <begin position="338"/>
        <end position="389"/>
    </location>
</feature>
<dbReference type="SUPFAM" id="SSF53167">
    <property type="entry name" value="Purine and uridine phosphorylases"/>
    <property type="match status" value="1"/>
</dbReference>
<keyword evidence="4" id="KW-1185">Reference proteome</keyword>
<dbReference type="InterPro" id="IPR000845">
    <property type="entry name" value="Nucleoside_phosphorylase_d"/>
</dbReference>
<proteinExistence type="predicted"/>
<evidence type="ECO:0000313" key="4">
    <source>
        <dbReference type="Proteomes" id="UP000191004"/>
    </source>
</evidence>
<feature type="region of interest" description="Disordered" evidence="1">
    <location>
        <begin position="409"/>
        <end position="454"/>
    </location>
</feature>
<protein>
    <submittedName>
        <fullName evidence="3">Pfs domain-containing protein</fullName>
    </submittedName>
</protein>
<reference evidence="3 4" key="1">
    <citation type="submission" date="2016-04" db="EMBL/GenBank/DDBJ databases">
        <title>Multiple horizontal gene transfer events from other fungi enriched the ability of the initially mycotrophic fungus Trichoderma (Ascomycota) to feed on dead plant biomass.</title>
        <authorList>
            <person name="Atanasova L."/>
            <person name="Chenthamara K."/>
            <person name="Zhang J."/>
            <person name="Grujic M."/>
            <person name="Henrissat B."/>
            <person name="Kuo A."/>
            <person name="Aertz A."/>
            <person name="Salamov A."/>
            <person name="Lipzen A."/>
            <person name="Labutti K."/>
            <person name="Barry K."/>
            <person name="Miao Y."/>
            <person name="Rahimi M.J."/>
            <person name="Shen Q."/>
            <person name="Grigoriev I.V."/>
            <person name="Kubicek C.P."/>
            <person name="Druzhinina I.S."/>
        </authorList>
    </citation>
    <scope>NUCLEOTIDE SEQUENCE [LARGE SCALE GENOMIC DNA]</scope>
    <source>
        <strain evidence="3 4">NJAU 4742</strain>
    </source>
</reference>
<evidence type="ECO:0000256" key="1">
    <source>
        <dbReference type="SAM" id="MobiDB-lite"/>
    </source>
</evidence>
<accession>A0A1T3CFH1</accession>
<dbReference type="AlphaFoldDB" id="A0A1T3CFH1"/>